<protein>
    <submittedName>
        <fullName evidence="5">Transcriptional regulator</fullName>
    </submittedName>
</protein>
<dbReference type="InterPro" id="IPR036390">
    <property type="entry name" value="WH_DNA-bd_sf"/>
</dbReference>
<dbReference type="SUPFAM" id="SSF46785">
    <property type="entry name" value="Winged helix' DNA-binding domain"/>
    <property type="match status" value="1"/>
</dbReference>
<dbReference type="EMBL" id="QEOP01000001">
    <property type="protein sequence ID" value="PVZ96392.1"/>
    <property type="molecule type" value="Genomic_DNA"/>
</dbReference>
<dbReference type="RefSeq" id="WP_116756127.1">
    <property type="nucleotide sequence ID" value="NZ_JBHUEX010000001.1"/>
</dbReference>
<comment type="caution">
    <text evidence="5">The sequence shown here is derived from an EMBL/GenBank/DDBJ whole genome shotgun (WGS) entry which is preliminary data.</text>
</comment>
<evidence type="ECO:0000313" key="6">
    <source>
        <dbReference type="Proteomes" id="UP000244893"/>
    </source>
</evidence>
<feature type="domain" description="HTH hxlR-type" evidence="4">
    <location>
        <begin position="12"/>
        <end position="111"/>
    </location>
</feature>
<dbReference type="OrthoDB" id="9800966at2"/>
<accession>A0A2V1HWS7</accession>
<evidence type="ECO:0000259" key="4">
    <source>
        <dbReference type="PROSITE" id="PS51118"/>
    </source>
</evidence>
<gene>
    <name evidence="5" type="ORF">DDQ50_05890</name>
</gene>
<keyword evidence="2" id="KW-0238">DNA-binding</keyword>
<evidence type="ECO:0000313" key="5">
    <source>
        <dbReference type="EMBL" id="PVZ96392.1"/>
    </source>
</evidence>
<dbReference type="Pfam" id="PF01638">
    <property type="entry name" value="HxlR"/>
    <property type="match status" value="1"/>
</dbReference>
<dbReference type="InterPro" id="IPR002577">
    <property type="entry name" value="HTH_HxlR"/>
</dbReference>
<dbReference type="PANTHER" id="PTHR33204:SF37">
    <property type="entry name" value="HTH-TYPE TRANSCRIPTIONAL REGULATOR YODB"/>
    <property type="match status" value="1"/>
</dbReference>
<reference evidence="5 6" key="1">
    <citation type="submission" date="2018-05" db="EMBL/GenBank/DDBJ databases">
        <title>Amnibacterium sp. M8JJ-5, whole genome shotgun sequence.</title>
        <authorList>
            <person name="Tuo L."/>
        </authorList>
    </citation>
    <scope>NUCLEOTIDE SEQUENCE [LARGE SCALE GENOMIC DNA]</scope>
    <source>
        <strain evidence="5 6">M8JJ-5</strain>
    </source>
</reference>
<keyword evidence="3" id="KW-0804">Transcription</keyword>
<evidence type="ECO:0000256" key="1">
    <source>
        <dbReference type="ARBA" id="ARBA00023015"/>
    </source>
</evidence>
<dbReference type="Proteomes" id="UP000244893">
    <property type="component" value="Unassembled WGS sequence"/>
</dbReference>
<proteinExistence type="predicted"/>
<sequence>MTNWAKIDDEQCHGFQNAVELVGRKWSSGILLALERGASRFSEITSAVIGLSDRMLAQRLRELESADLVRRSVAPTTPVQVRYTLTERGRSLMVALQPLAAWERKWGAEPLLEEGVA</sequence>
<dbReference type="InterPro" id="IPR036388">
    <property type="entry name" value="WH-like_DNA-bd_sf"/>
</dbReference>
<dbReference type="PANTHER" id="PTHR33204">
    <property type="entry name" value="TRANSCRIPTIONAL REGULATOR, MARR FAMILY"/>
    <property type="match status" value="1"/>
</dbReference>
<name>A0A2V1HWS7_9MICO</name>
<evidence type="ECO:0000256" key="2">
    <source>
        <dbReference type="ARBA" id="ARBA00023125"/>
    </source>
</evidence>
<dbReference type="PROSITE" id="PS51118">
    <property type="entry name" value="HTH_HXLR"/>
    <property type="match status" value="1"/>
</dbReference>
<dbReference type="Gene3D" id="1.10.10.10">
    <property type="entry name" value="Winged helix-like DNA-binding domain superfamily/Winged helix DNA-binding domain"/>
    <property type="match status" value="1"/>
</dbReference>
<dbReference type="AlphaFoldDB" id="A0A2V1HWS7"/>
<keyword evidence="6" id="KW-1185">Reference proteome</keyword>
<keyword evidence="1" id="KW-0805">Transcription regulation</keyword>
<organism evidence="5 6">
    <name type="scientific">Amnibacterium flavum</name>
    <dbReference type="NCBI Taxonomy" id="2173173"/>
    <lineage>
        <taxon>Bacteria</taxon>
        <taxon>Bacillati</taxon>
        <taxon>Actinomycetota</taxon>
        <taxon>Actinomycetes</taxon>
        <taxon>Micrococcales</taxon>
        <taxon>Microbacteriaceae</taxon>
        <taxon>Amnibacterium</taxon>
    </lineage>
</organism>
<evidence type="ECO:0000256" key="3">
    <source>
        <dbReference type="ARBA" id="ARBA00023163"/>
    </source>
</evidence>
<dbReference type="GO" id="GO:0003677">
    <property type="term" value="F:DNA binding"/>
    <property type="evidence" value="ECO:0007669"/>
    <property type="project" value="UniProtKB-KW"/>
</dbReference>